<dbReference type="InterPro" id="IPR042100">
    <property type="entry name" value="Bug_dom1"/>
</dbReference>
<dbReference type="PANTHER" id="PTHR42928">
    <property type="entry name" value="TRICARBOXYLATE-BINDING PROTEIN"/>
    <property type="match status" value="1"/>
</dbReference>
<proteinExistence type="inferred from homology"/>
<evidence type="ECO:0000313" key="4">
    <source>
        <dbReference type="Proteomes" id="UP000283587"/>
    </source>
</evidence>
<accession>A0A419AC99</accession>
<comment type="caution">
    <text evidence="3">The sequence shown here is derived from an EMBL/GenBank/DDBJ whole genome shotgun (WGS) entry which is preliminary data.</text>
</comment>
<sequence>MNPRLQSATLALLGAAALAAPALAQDYPAHPVTIVVPFSAGGPSDTVARVIAHAMGREMGQQVLVQNVGGAGGTLGAAQVANAAPDGYNLLVHHIAMAVSDALYANLLFSPTKDFTPIGLATDAPMVITGRPGLAADSIGELLELIRAEGADMTIAHGGIGGAAHLCGMLLQEALGVEMVTIPYQGTGPAMTDLMGDQVDVMCDQATTTVSPIRNGSIKAYAVTSDERIDSLPDLPTTAEADLAAVRIGVWHGLYGPAGMEEAVVSRLETALQAAIRDPEVIARLADIGTVPMPVDDATPEALRAMLDRQIALWEPIIERAGVFAQ</sequence>
<evidence type="ECO:0000313" key="3">
    <source>
        <dbReference type="EMBL" id="RJL21559.1"/>
    </source>
</evidence>
<name>A0A419AC99_9RHOB</name>
<dbReference type="Gene3D" id="3.40.190.150">
    <property type="entry name" value="Bordetella uptake gene, domain 1"/>
    <property type="match status" value="1"/>
</dbReference>
<dbReference type="EMBL" id="QZEW01000004">
    <property type="protein sequence ID" value="RJL21559.1"/>
    <property type="molecule type" value="Genomic_DNA"/>
</dbReference>
<dbReference type="Gene3D" id="3.40.190.10">
    <property type="entry name" value="Periplasmic binding protein-like II"/>
    <property type="match status" value="1"/>
</dbReference>
<keyword evidence="2" id="KW-0732">Signal</keyword>
<reference evidence="4" key="1">
    <citation type="submission" date="2018-09" db="EMBL/GenBank/DDBJ databases">
        <title>Paracoccus onubensis nov. sp. a moderate halophilic bacterium isolated from Gruta de las Maravillas (Aracena, Spain).</title>
        <authorList>
            <person name="Jurado V."/>
            <person name="Gutierrez-Patricio S."/>
            <person name="Gonzalez-Pimentel J.L."/>
            <person name="Miller A.Z."/>
            <person name="Laiz L."/>
            <person name="Saiz-Jimenez C."/>
        </authorList>
    </citation>
    <scope>NUCLEOTIDE SEQUENCE [LARGE SCALE GENOMIC DNA]</scope>
    <source>
        <strain evidence="4">DSM 26381</strain>
    </source>
</reference>
<evidence type="ECO:0000256" key="2">
    <source>
        <dbReference type="SAM" id="SignalP"/>
    </source>
</evidence>
<dbReference type="AlphaFoldDB" id="A0A419AC99"/>
<dbReference type="InterPro" id="IPR005064">
    <property type="entry name" value="BUG"/>
</dbReference>
<protein>
    <submittedName>
        <fullName evidence="3">Tripartite tricarboxylate transporter substrate binding protein BugD</fullName>
    </submittedName>
</protein>
<feature type="chain" id="PRO_5019170796" evidence="2">
    <location>
        <begin position="25"/>
        <end position="326"/>
    </location>
</feature>
<dbReference type="Proteomes" id="UP000283587">
    <property type="component" value="Unassembled WGS sequence"/>
</dbReference>
<dbReference type="OrthoDB" id="8970543at2"/>
<keyword evidence="4" id="KW-1185">Reference proteome</keyword>
<gene>
    <name evidence="3" type="ORF">D3P05_01445</name>
</gene>
<comment type="similarity">
    <text evidence="1">Belongs to the UPF0065 (bug) family.</text>
</comment>
<organism evidence="3 4">
    <name type="scientific">Paracoccus siganidrum</name>
    <dbReference type="NCBI Taxonomy" id="1276757"/>
    <lineage>
        <taxon>Bacteria</taxon>
        <taxon>Pseudomonadati</taxon>
        <taxon>Pseudomonadota</taxon>
        <taxon>Alphaproteobacteria</taxon>
        <taxon>Rhodobacterales</taxon>
        <taxon>Paracoccaceae</taxon>
        <taxon>Paracoccus</taxon>
    </lineage>
</organism>
<dbReference type="PANTHER" id="PTHR42928:SF5">
    <property type="entry name" value="BLR1237 PROTEIN"/>
    <property type="match status" value="1"/>
</dbReference>
<dbReference type="SUPFAM" id="SSF53850">
    <property type="entry name" value="Periplasmic binding protein-like II"/>
    <property type="match status" value="1"/>
</dbReference>
<evidence type="ECO:0000256" key="1">
    <source>
        <dbReference type="ARBA" id="ARBA00006987"/>
    </source>
</evidence>
<dbReference type="RefSeq" id="WP_119896408.1">
    <property type="nucleotide sequence ID" value="NZ_QNRC01000021.1"/>
</dbReference>
<feature type="signal peptide" evidence="2">
    <location>
        <begin position="1"/>
        <end position="24"/>
    </location>
</feature>
<dbReference type="Pfam" id="PF03401">
    <property type="entry name" value="TctC"/>
    <property type="match status" value="1"/>
</dbReference>
<dbReference type="PIRSF" id="PIRSF017082">
    <property type="entry name" value="YflP"/>
    <property type="match status" value="1"/>
</dbReference>